<dbReference type="GO" id="GO:0003676">
    <property type="term" value="F:nucleic acid binding"/>
    <property type="evidence" value="ECO:0007669"/>
    <property type="project" value="InterPro"/>
</dbReference>
<gene>
    <name evidence="4" type="ORF">I603_0752</name>
</gene>
<dbReference type="HAMAP" id="MF_00048">
    <property type="entry name" value="UPF0102"/>
    <property type="match status" value="1"/>
</dbReference>
<keyword evidence="5" id="KW-1185">Reference proteome</keyword>
<evidence type="ECO:0000313" key="4">
    <source>
        <dbReference type="EMBL" id="OBV12621.1"/>
    </source>
</evidence>
<evidence type="ECO:0000256" key="2">
    <source>
        <dbReference type="HAMAP-Rule" id="MF_00048"/>
    </source>
</evidence>
<dbReference type="InterPro" id="IPR003509">
    <property type="entry name" value="UPF0102_YraN-like"/>
</dbReference>
<dbReference type="PANTHER" id="PTHR34039">
    <property type="entry name" value="UPF0102 PROTEIN YRAN"/>
    <property type="match status" value="1"/>
</dbReference>
<comment type="caution">
    <text evidence="4">The sequence shown here is derived from an EMBL/GenBank/DDBJ whole genome shotgun (WGS) entry which is preliminary data.</text>
</comment>
<sequence length="130" mass="14544">MSLPSDNRRRTPEQRHEADRRGREGEAAAAMFLAQAGWRIVAERVKTRAGEIDLVAKRPGLVAFVEVKWRARAASLADAIDERRLARVAAAVEMVWQDYATAGEDIRIDVILLAPGRKPTHIENAWMPFG</sequence>
<dbReference type="AlphaFoldDB" id="A0A1A7BLL6"/>
<name>A0A1A7BLL6_9SPHN</name>
<dbReference type="Pfam" id="PF02021">
    <property type="entry name" value="UPF0102"/>
    <property type="match status" value="1"/>
</dbReference>
<dbReference type="InterPro" id="IPR011335">
    <property type="entry name" value="Restrct_endonuc-II-like"/>
</dbReference>
<dbReference type="InterPro" id="IPR011856">
    <property type="entry name" value="tRNA_endonuc-like_dom_sf"/>
</dbReference>
<dbReference type="PANTHER" id="PTHR34039:SF1">
    <property type="entry name" value="UPF0102 PROTEIN YRAN"/>
    <property type="match status" value="1"/>
</dbReference>
<dbReference type="EMBL" id="LZYB01000001">
    <property type="protein sequence ID" value="OBV12621.1"/>
    <property type="molecule type" value="Genomic_DNA"/>
</dbReference>
<evidence type="ECO:0000256" key="3">
    <source>
        <dbReference type="SAM" id="MobiDB-lite"/>
    </source>
</evidence>
<evidence type="ECO:0000313" key="5">
    <source>
        <dbReference type="Proteomes" id="UP000092484"/>
    </source>
</evidence>
<comment type="similarity">
    <text evidence="1 2">Belongs to the UPF0102 family.</text>
</comment>
<dbReference type="SUPFAM" id="SSF52980">
    <property type="entry name" value="Restriction endonuclease-like"/>
    <property type="match status" value="1"/>
</dbReference>
<dbReference type="STRING" id="1300349.I603_0752"/>
<evidence type="ECO:0000256" key="1">
    <source>
        <dbReference type="ARBA" id="ARBA00006738"/>
    </source>
</evidence>
<dbReference type="Proteomes" id="UP000092484">
    <property type="component" value="Unassembled WGS sequence"/>
</dbReference>
<proteinExistence type="inferred from homology"/>
<dbReference type="PATRIC" id="fig|1300349.4.peg.746"/>
<accession>A0A1A7BLL6</accession>
<organism evidence="4 5">
    <name type="scientific">Erythrobacter dokdonensis DSW-74</name>
    <dbReference type="NCBI Taxonomy" id="1300349"/>
    <lineage>
        <taxon>Bacteria</taxon>
        <taxon>Pseudomonadati</taxon>
        <taxon>Pseudomonadota</taxon>
        <taxon>Alphaproteobacteria</taxon>
        <taxon>Sphingomonadales</taxon>
        <taxon>Erythrobacteraceae</taxon>
        <taxon>Erythrobacter/Porphyrobacter group</taxon>
        <taxon>Erythrobacter</taxon>
    </lineage>
</organism>
<dbReference type="RefSeq" id="WP_068862414.1">
    <property type="nucleotide sequence ID" value="NZ_LZYB01000001.1"/>
</dbReference>
<protein>
    <recommendedName>
        <fullName evidence="2">UPF0102 protein I603_0752</fullName>
    </recommendedName>
</protein>
<dbReference type="Gene3D" id="3.40.1350.10">
    <property type="match status" value="1"/>
</dbReference>
<feature type="region of interest" description="Disordered" evidence="3">
    <location>
        <begin position="1"/>
        <end position="23"/>
    </location>
</feature>
<reference evidence="4 5" key="1">
    <citation type="submission" date="2016-06" db="EMBL/GenBank/DDBJ databases">
        <title>Genome sequence of Porphyrobacter dokdonensis DSW-74.</title>
        <authorList>
            <person name="Kim J.F."/>
            <person name="Song J.Y."/>
        </authorList>
    </citation>
    <scope>NUCLEOTIDE SEQUENCE [LARGE SCALE GENOMIC DNA]</scope>
    <source>
        <strain evidence="4 5">DSW-74</strain>
    </source>
</reference>